<feature type="domain" description="Carrier" evidence="3">
    <location>
        <begin position="988"/>
        <end position="1063"/>
    </location>
</feature>
<protein>
    <submittedName>
        <fullName evidence="4">Amino acid adenylation domain-containing protein</fullName>
    </submittedName>
</protein>
<dbReference type="PROSITE" id="PS50075">
    <property type="entry name" value="CARRIER"/>
    <property type="match status" value="3"/>
</dbReference>
<dbReference type="EMBL" id="CP123771">
    <property type="protein sequence ID" value="WGO91177.1"/>
    <property type="molecule type" value="Genomic_DNA"/>
</dbReference>
<dbReference type="Pfam" id="PF00550">
    <property type="entry name" value="PP-binding"/>
    <property type="match status" value="3"/>
</dbReference>
<dbReference type="NCBIfam" id="NF003417">
    <property type="entry name" value="PRK04813.1"/>
    <property type="match status" value="3"/>
</dbReference>
<keyword evidence="1" id="KW-0596">Phosphopantetheine</keyword>
<reference evidence="4 5" key="1">
    <citation type="journal article" date="2012" name="Appl. Soil Ecol.">
        <title>Isolation and characterization of new plant growth-promoting bacterial endophytes.</title>
        <authorList>
            <person name="Rashid S."/>
            <person name="Charles T.C."/>
            <person name="Glick B.R."/>
        </authorList>
    </citation>
    <scope>NUCLEOTIDE SEQUENCE [LARGE SCALE GENOMIC DNA]</scope>
    <source>
        <strain evidence="4 5">YsS1</strain>
    </source>
</reference>
<dbReference type="InterPro" id="IPR010071">
    <property type="entry name" value="AA_adenyl_dom"/>
</dbReference>
<accession>A0ABY8P7X8</accession>
<sequence length="3236" mass="354629">MDSSTDMSLSQDCVSHELASVQQGIWLDQIAHPDLPYYNIGMSLEIRGEINIPLFEKAIELVANRHDALRLSFSHEGGIGRQRVLPEVKVNLQVVEFSEEQAAAGLAMDYLRDAFRQPFESLTGQLWEARMVRCGPNLHYWLNRYHHLVTDGIGVALIGHAVGAAYNGLLAGNDEVAQGHSYLSFLEDDRAYLASSRYERDRQFWQETYAQMPPSLLQRRADFKTGQANALAPSAQVQAMLPRALYNALTQFASERSLSVAHVLISVVATYFCRTVGVDEIVIGMPVHNRTTARTKETAGMFSSVSPIRLPVDFDASLLDLMHTAGGQLRRCYRHQRFPIAELNRSLRLAQSGRRQLFDISLSFESLDGDDQFGGTSSTVITMDNGYEQTPMAIFVRDYHPFEDVHLDFNFNTAYFSLEEARLLQQRMLSMLEAVLEHHDTAVGHYPLMSQAERQRLQVEFNATARDYPQDVLIHQLFEQQAEQRPAACAVRDDTGPLLSYGQLNRQANRLAHRLIELGVKPDDRVAVSLRRGPEMVVALLGILKAGGAYVPIDPDLPSARQAFMLADSAPRAVLTSQALLAQLPPLDVPLLALDGDEDHAQLATQPEHDPAPHALGLTPRHLAYVLYTSGSTGNPKGVMNEHLGVVNRLLWARDQYGVDASDRVLQKTPFGFDVSVWEFFLPLLAGAELVMARPGGHQEPDYLARLMRQAGVTLLHFVPSMLDLFLEHHDRQDFPALRRVLCSGEALPRGLQRRFEQQLAGVELHNLYGPTEAAIDVTAWQCRPSDPGESVPIGKPIANIQMHVLDARGEPQPLGVAGELHIGGIGVARGYLNQAELSAERFIADPFSTEPNARLYKTGDLGRWLANGALEYLGRNDFQVKIRGLRIEIGEVEAALALCPGVREVVVIAREDHPGQADSKRLVAYVCGEPVPAEQLRSTLLKHLPEYMVPSAFVHLDALPLTANGKLDRRALPAPGLESLASKTYEAPQGDTELAIAEIWKHLLGLNQVGRHDGFLELGGHSLLTVQLQARLHQDLGVEIDLRTLFAQTSLSELAQRVEQAGQSQVQPIAVVSREQALPLSLAQQRLWFLDQLDHAASVAYHMPAALHLRGQLDRHALQRALDRIVARHESLRTTFERHDGEVRQHFAAADIGFALQEHDLQALDVEARQAAVEQLTQAEARDAFDLSQGPLIRGRLLRLDADEHILLVTQHHIVSDGWSVAVLIGEFNALYAAFSQDLDDPLPALALQYADYAAWQQQHLQGERLHAQVGFWKEHLAGAPALLELPSDHNRPQVQSYQGAALALQLPAALSARLRRFSQQQGLTPFMTLLGAWSILLSRLSNQPQVVVGTPVANRPRQETEALIGFFVNTLALRIDVQAHSRVDQLLAQIKATTLDAYSHQDLPFEQVVEVLQPERSLGHSPLFQAMLVLGNTPRDQALELPGLSLTPLPQPTGTTQFDVSLSLNDDGETISGQFEYATDLFDESTIARWGQHLLHLLDAMLDDAHQALATLPLLDDSQRQQLLETFNPANIALDESPSRFPHVVFEAQASRTPDAVALVCAGQSLSYAELNTQANRIAHALIALGVQPDDTVGLCARRSAQMVIGLLGILKAGAAYVPLDPQYPAQRLAHMLADSKPRALVRQQGLDELPLPQGLATLELGSAALLQVPEHNPSVTALGFGHLAYVIYTSGSTGLPKGVMVEHRGLRNLLDWYLEDLAFDAGDAVLLASSYNFDLTQKNILAPLLVGATLHLAEEPFNPGAIVAQIADAGITHLNMSPSAFHALVDADHQQALACLKRVVLGGEPIQLAMLEKLPLPRPTVINSYGPTECSDVVAWYTADSDLETYRHQSIPIGRPIRNMQLHVLDSHGQLLPVGVPGEIHIGGIGVARGYLNLPQLSAERFIADPFYGKTDARLYKTGDIGRWLPDGTLQYLGRNDDQVKIRGLRVELGEIEAALAALAGVREAAVVAHDHQSGKRLVAYLCGEPAAAGQLRAELLSRLPEHMVPSAFVVLDALPLTPNGKLDRRALPEPDQDAYASRAYEAPEGRVEQILAEIWQALLGIERIGRHDGFFELGGHSLMAVSLIERLREQGLNANVRMVFSAPSLRELALALTTSTNPVFQAPANRIPDACLALTPQMLPLVDLTSAQLEHIVAAVPGGAQNIQDIYPLAPLQQGILFHHLLGHEGDAYLVRSMLEFDNRQRLDAFIAALQQVIDRHDILRTCVHWDGLPQPVQVVQRQARLPVHSVSLDGHKDPRSQLEALSDPRQLRLDLRQAPLMRACIAQDPHSERWLLALLNHHMASDHVTLEIVLEEIHAILHGQSESLAAPQPYRDFIAQAQAIPADVHEAYFTRRLADVDAPTAPFDLLEVQGDGSHIEEASVPLGVELNLRIRAQARERGITPATLFHVAWAQVLARCTGREDVVFGTVVAGRLQGSAGAERALGVFINTLPVRLQLSAGANEQVLATHRDLIELLDHEQASLALAQRCSGVPNALPLFTTLLNYRHQRDDSQLHWPGMRILDSAERTNYPLTLSVNDYGDALGLTVQSVQGVDPQRICALMQRALEQLTQALMYTPQIPLTQLDVLPAQERTLLLETFNQTEVDYPTHLCIQQLFEEQARRTPHACALLDSRQSLSYAELNAQANGLAHQLIAAGVQPGDLVAICVERSVAMITALLGILKAGGAYVPLDPTYPAERLASIIEDARPRLLLADPVGRTAVGTLQEGTRYLAIERALAVRSSSQDPQRDAQGLTPAHLAYVIYTSGSTGKPKGVMIEHRNLVASTLARGTVYGPATGKRFLLLSSIAFDSSVAGVFGTLVGGGTLCIPDAETARDPDAIARFIGEQAITSLLCVPSLGRLVLASLASGHGHGSLQEMIVAGEACPAQLVQECAGLEPEITLYNEYGPTEATVWASVHRCTAQDRGTVPIGRAIPNSRLYVLDEQREPVPLGVPGELYVGGAGVARGYLDRASLNAEHFLSDPFGPGDTPRMYRTGDLVRMRADGVIEFLGRNDQQVKIRGFRIEPGEIEALMLTLPGVREAAVIAREDTPGATRLVAYLSVEPHLTGRNASSTLRPYLTSQLPDYMVPAAFVVVEQLPLSPNGKLDRNALPAPASEDFAYHQYEAPSGETEALLSAIWSDLLGLERIGRHDNFFELGGHSLLAVQVTLRARETFGVEVPLRGLFEHPSLLALADLINTLQLAQYESDELLDLQQEMASLSESELLAIVSKDAE</sequence>
<dbReference type="PANTHER" id="PTHR45527:SF1">
    <property type="entry name" value="FATTY ACID SYNTHASE"/>
    <property type="match status" value="1"/>
</dbReference>
<gene>
    <name evidence="4" type="ORF">QCD61_15740</name>
</gene>
<dbReference type="CDD" id="cd19544">
    <property type="entry name" value="E-C_NRPS"/>
    <property type="match status" value="1"/>
</dbReference>
<dbReference type="NCBIfam" id="TIGR01733">
    <property type="entry name" value="AA-adenyl-dom"/>
    <property type="match status" value="3"/>
</dbReference>
<dbReference type="Gene3D" id="3.30.559.30">
    <property type="entry name" value="Nonribosomal peptide synthetase, condensation domain"/>
    <property type="match status" value="3"/>
</dbReference>
<dbReference type="Gene3D" id="1.10.1200.10">
    <property type="entry name" value="ACP-like"/>
    <property type="match status" value="3"/>
</dbReference>
<keyword evidence="5" id="KW-1185">Reference proteome</keyword>
<dbReference type="InterPro" id="IPR020845">
    <property type="entry name" value="AMP-binding_CS"/>
</dbReference>
<evidence type="ECO:0000256" key="2">
    <source>
        <dbReference type="ARBA" id="ARBA00022553"/>
    </source>
</evidence>
<proteinExistence type="predicted"/>
<dbReference type="PROSITE" id="PS00455">
    <property type="entry name" value="AMP_BINDING"/>
    <property type="match status" value="3"/>
</dbReference>
<feature type="domain" description="Carrier" evidence="3">
    <location>
        <begin position="2046"/>
        <end position="2120"/>
    </location>
</feature>
<dbReference type="Gene3D" id="2.30.38.10">
    <property type="entry name" value="Luciferase, Domain 3"/>
    <property type="match status" value="3"/>
</dbReference>
<dbReference type="CDD" id="cd05930">
    <property type="entry name" value="A_NRPS"/>
    <property type="match status" value="2"/>
</dbReference>
<name>A0ABY8P7X8_9PSED</name>
<keyword evidence="2" id="KW-0597">Phosphoprotein</keyword>
<dbReference type="InterPro" id="IPR009081">
    <property type="entry name" value="PP-bd_ACP"/>
</dbReference>
<dbReference type="SUPFAM" id="SSF56801">
    <property type="entry name" value="Acetyl-CoA synthetase-like"/>
    <property type="match status" value="3"/>
</dbReference>
<dbReference type="SUPFAM" id="SSF52777">
    <property type="entry name" value="CoA-dependent acyltransferases"/>
    <property type="match status" value="6"/>
</dbReference>
<dbReference type="InterPro" id="IPR036736">
    <property type="entry name" value="ACP-like_sf"/>
</dbReference>
<evidence type="ECO:0000313" key="4">
    <source>
        <dbReference type="EMBL" id="WGO91177.1"/>
    </source>
</evidence>
<dbReference type="Gene3D" id="3.30.559.10">
    <property type="entry name" value="Chloramphenicol acetyltransferase-like domain"/>
    <property type="match status" value="3"/>
</dbReference>
<dbReference type="Gene3D" id="3.30.300.30">
    <property type="match status" value="3"/>
</dbReference>
<dbReference type="Pfam" id="PF00501">
    <property type="entry name" value="AMP-binding"/>
    <property type="match status" value="3"/>
</dbReference>
<organism evidence="4 5">
    <name type="scientific">Pseudomonas viciae</name>
    <dbReference type="NCBI Taxonomy" id="2505979"/>
    <lineage>
        <taxon>Bacteria</taxon>
        <taxon>Pseudomonadati</taxon>
        <taxon>Pseudomonadota</taxon>
        <taxon>Gammaproteobacteria</taxon>
        <taxon>Pseudomonadales</taxon>
        <taxon>Pseudomonadaceae</taxon>
        <taxon>Pseudomonas</taxon>
    </lineage>
</organism>
<dbReference type="Proteomes" id="UP001227386">
    <property type="component" value="Chromosome"/>
</dbReference>
<dbReference type="InterPro" id="IPR025110">
    <property type="entry name" value="AMP-bd_C"/>
</dbReference>
<dbReference type="InterPro" id="IPR000873">
    <property type="entry name" value="AMP-dep_synth/lig_dom"/>
</dbReference>
<dbReference type="Gene3D" id="3.40.50.980">
    <property type="match status" value="6"/>
</dbReference>
<dbReference type="CDD" id="cd19531">
    <property type="entry name" value="LCL_NRPS-like"/>
    <property type="match status" value="1"/>
</dbReference>
<dbReference type="InterPro" id="IPR045851">
    <property type="entry name" value="AMP-bd_C_sf"/>
</dbReference>
<feature type="domain" description="Carrier" evidence="3">
    <location>
        <begin position="3128"/>
        <end position="3203"/>
    </location>
</feature>
<dbReference type="Pfam" id="PF13193">
    <property type="entry name" value="AMP-binding_C"/>
    <property type="match status" value="3"/>
</dbReference>
<dbReference type="InterPro" id="IPR023213">
    <property type="entry name" value="CAT-like_dom_sf"/>
</dbReference>
<dbReference type="InterPro" id="IPR020806">
    <property type="entry name" value="PKS_PP-bd"/>
</dbReference>
<dbReference type="Pfam" id="PF00668">
    <property type="entry name" value="Condensation"/>
    <property type="match status" value="3"/>
</dbReference>
<evidence type="ECO:0000259" key="3">
    <source>
        <dbReference type="PROSITE" id="PS50075"/>
    </source>
</evidence>
<dbReference type="SMART" id="SM00823">
    <property type="entry name" value="PKS_PP"/>
    <property type="match status" value="3"/>
</dbReference>
<evidence type="ECO:0000256" key="1">
    <source>
        <dbReference type="ARBA" id="ARBA00022450"/>
    </source>
</evidence>
<dbReference type="SUPFAM" id="SSF47336">
    <property type="entry name" value="ACP-like"/>
    <property type="match status" value="3"/>
</dbReference>
<dbReference type="PANTHER" id="PTHR45527">
    <property type="entry name" value="NONRIBOSOMAL PEPTIDE SYNTHETASE"/>
    <property type="match status" value="1"/>
</dbReference>
<dbReference type="InterPro" id="IPR001242">
    <property type="entry name" value="Condensation_dom"/>
</dbReference>
<dbReference type="CDD" id="cd17646">
    <property type="entry name" value="A_NRPS_AB3403-like"/>
    <property type="match status" value="1"/>
</dbReference>
<evidence type="ECO:0000313" key="5">
    <source>
        <dbReference type="Proteomes" id="UP001227386"/>
    </source>
</evidence>